<organism evidence="1 2">
    <name type="scientific">Pseudomonas putida</name>
    <name type="common">Arthrobacter siderocapsulatus</name>
    <dbReference type="NCBI Taxonomy" id="303"/>
    <lineage>
        <taxon>Bacteria</taxon>
        <taxon>Pseudomonadati</taxon>
        <taxon>Pseudomonadota</taxon>
        <taxon>Gammaproteobacteria</taxon>
        <taxon>Pseudomonadales</taxon>
        <taxon>Pseudomonadaceae</taxon>
        <taxon>Pseudomonas</taxon>
    </lineage>
</organism>
<dbReference type="OrthoDB" id="9805913at2"/>
<reference evidence="2" key="1">
    <citation type="submission" date="2019-04" db="EMBL/GenBank/DDBJ databases">
        <title>Genome sequence of Pseudomonas putida 1290, an auxin catabolizing strain.</title>
        <authorList>
            <person name="Laird T.S."/>
            <person name="Leveau J.H.J."/>
        </authorList>
    </citation>
    <scope>NUCLEOTIDE SEQUENCE [LARGE SCALE GENOMIC DNA]</scope>
    <source>
        <strain evidence="2">1290</strain>
    </source>
</reference>
<dbReference type="AlphaFoldDB" id="A0A4D6XKS7"/>
<proteinExistence type="predicted"/>
<gene>
    <name evidence="1" type="ORF">E6B08_29895</name>
</gene>
<name>A0A4D6XKS7_PSEPU</name>
<protein>
    <submittedName>
        <fullName evidence="1">Uncharacterized protein</fullName>
    </submittedName>
</protein>
<evidence type="ECO:0000313" key="1">
    <source>
        <dbReference type="EMBL" id="QCI15318.1"/>
    </source>
</evidence>
<dbReference type="EMBL" id="CP039371">
    <property type="protein sequence ID" value="QCI15318.1"/>
    <property type="molecule type" value="Genomic_DNA"/>
</dbReference>
<accession>A0A4D6XKS7</accession>
<evidence type="ECO:0000313" key="2">
    <source>
        <dbReference type="Proteomes" id="UP000298551"/>
    </source>
</evidence>
<dbReference type="Proteomes" id="UP000298551">
    <property type="component" value="Chromosome"/>
</dbReference>
<sequence length="87" mass="9633">MAEGITRTTKWAPGIERAGEIDWRAACNSLGDLIDPQLAFERLSQDAARLLALPDLLSASGLPATVMDHPAIALRHLEKRMKEWQLI</sequence>